<feature type="transmembrane region" description="Helical" evidence="1">
    <location>
        <begin position="78"/>
        <end position="95"/>
    </location>
</feature>
<feature type="transmembrane region" description="Helical" evidence="1">
    <location>
        <begin position="172"/>
        <end position="189"/>
    </location>
</feature>
<keyword evidence="1" id="KW-0812">Transmembrane</keyword>
<feature type="transmembrane region" description="Helical" evidence="1">
    <location>
        <begin position="29"/>
        <end position="46"/>
    </location>
</feature>
<protein>
    <recommendedName>
        <fullName evidence="4">DUF817 domain-containing protein</fullName>
    </recommendedName>
</protein>
<gene>
    <name evidence="2" type="ORF">A3K52_01100</name>
</gene>
<feature type="transmembrane region" description="Helical" evidence="1">
    <location>
        <begin position="243"/>
        <end position="263"/>
    </location>
</feature>
<proteinExistence type="predicted"/>
<dbReference type="Pfam" id="PF05675">
    <property type="entry name" value="DUF817"/>
    <property type="match status" value="1"/>
</dbReference>
<comment type="caution">
    <text evidence="2">The sequence shown here is derived from an EMBL/GenBank/DDBJ whole genome shotgun (WGS) entry which is preliminary data.</text>
</comment>
<reference evidence="2 3" key="1">
    <citation type="journal article" date="2016" name="Nat. Commun.">
        <title>Thousands of microbial genomes shed light on interconnected biogeochemical processes in an aquifer system.</title>
        <authorList>
            <person name="Anantharaman K."/>
            <person name="Brown C.T."/>
            <person name="Hug L.A."/>
            <person name="Sharon I."/>
            <person name="Castelle C.J."/>
            <person name="Probst A.J."/>
            <person name="Thomas B.C."/>
            <person name="Singh A."/>
            <person name="Wilkins M.J."/>
            <person name="Karaoz U."/>
            <person name="Brodie E.L."/>
            <person name="Williams K.H."/>
            <person name="Hubbard S.S."/>
            <person name="Banfield J.F."/>
        </authorList>
    </citation>
    <scope>NUCLEOTIDE SEQUENCE [LARGE SCALE GENOMIC DNA]</scope>
</reference>
<evidence type="ECO:0008006" key="4">
    <source>
        <dbReference type="Google" id="ProtNLM"/>
    </source>
</evidence>
<sequence>MEKRSKNIKNYFKDYITEFFIFVRKELRSCIFAGLFFVLLFFSKYITSFGLARYDFLFISAIIIQGLLILLKIETVDELKVICVFHAIGLGLELFKTHPAIHSWSYPEKGFFKIGTVPLYSGFMYASVASYIIQSWRQFNLKLVRYPPYWVSIPMCFLIYGNFFTKHIVSDIRVWLICLLIIIFARTTIRFQVSKRRRAMPLLLSFFLIAFFIWLAENISTFLGAWQYPSQVNGWSLVHLNKISSWFLLFVISFITVADLMLFKYKGGKVETN</sequence>
<accession>A0A1F7KZQ3</accession>
<evidence type="ECO:0000256" key="1">
    <source>
        <dbReference type="SAM" id="Phobius"/>
    </source>
</evidence>
<feature type="transmembrane region" description="Helical" evidence="1">
    <location>
        <begin position="52"/>
        <end position="71"/>
    </location>
</feature>
<organism evidence="2 3">
    <name type="scientific">Candidatus Roizmanbacteria bacterium RIFOXYD1_FULL_38_12</name>
    <dbReference type="NCBI Taxonomy" id="1802093"/>
    <lineage>
        <taxon>Bacteria</taxon>
        <taxon>Candidatus Roizmaniibacteriota</taxon>
    </lineage>
</organism>
<name>A0A1F7KZQ3_9BACT</name>
<feature type="transmembrane region" description="Helical" evidence="1">
    <location>
        <begin position="115"/>
        <end position="134"/>
    </location>
</feature>
<dbReference type="Proteomes" id="UP000177050">
    <property type="component" value="Unassembled WGS sequence"/>
</dbReference>
<keyword evidence="1" id="KW-1133">Transmembrane helix</keyword>
<feature type="transmembrane region" description="Helical" evidence="1">
    <location>
        <begin position="146"/>
        <end position="166"/>
    </location>
</feature>
<dbReference type="AlphaFoldDB" id="A0A1F7KZQ3"/>
<evidence type="ECO:0000313" key="2">
    <source>
        <dbReference type="EMBL" id="OGK73375.1"/>
    </source>
</evidence>
<keyword evidence="1" id="KW-0472">Membrane</keyword>
<evidence type="ECO:0000313" key="3">
    <source>
        <dbReference type="Proteomes" id="UP000177050"/>
    </source>
</evidence>
<feature type="transmembrane region" description="Helical" evidence="1">
    <location>
        <begin position="201"/>
        <end position="223"/>
    </location>
</feature>
<dbReference type="PIRSF" id="PIRSF009141">
    <property type="entry name" value="UCP009141"/>
    <property type="match status" value="1"/>
</dbReference>
<dbReference type="InterPro" id="IPR008535">
    <property type="entry name" value="DUF817"/>
</dbReference>
<dbReference type="EMBL" id="MGBR01000001">
    <property type="protein sequence ID" value="OGK73375.1"/>
    <property type="molecule type" value="Genomic_DNA"/>
</dbReference>